<evidence type="ECO:0000256" key="15">
    <source>
        <dbReference type="ARBA" id="ARBA00024688"/>
    </source>
</evidence>
<evidence type="ECO:0000256" key="3">
    <source>
        <dbReference type="ARBA" id="ARBA00012949"/>
    </source>
</evidence>
<comment type="function">
    <text evidence="15">Subunits I and II form the functional core of the enzyme complex. Electrons originating in cytochrome c are transferred via heme a and Cu(A) to the binuclear center formed by heme a3 and Cu(B).</text>
</comment>
<protein>
    <recommendedName>
        <fullName evidence="3">cytochrome-c oxidase</fullName>
        <ecNumber evidence="3">7.1.1.9</ecNumber>
    </recommendedName>
    <alternativeName>
        <fullName evidence="16">Cytochrome aa3 subunit 2</fullName>
    </alternativeName>
</protein>
<evidence type="ECO:0000256" key="14">
    <source>
        <dbReference type="ARBA" id="ARBA00023136"/>
    </source>
</evidence>
<dbReference type="Proteomes" id="UP000294325">
    <property type="component" value="Chromosome"/>
</dbReference>
<dbReference type="PROSITE" id="PS50857">
    <property type="entry name" value="COX2_CUA"/>
    <property type="match status" value="1"/>
</dbReference>
<dbReference type="SUPFAM" id="SSF46626">
    <property type="entry name" value="Cytochrome c"/>
    <property type="match status" value="1"/>
</dbReference>
<keyword evidence="4" id="KW-0813">Transport</keyword>
<dbReference type="PROSITE" id="PS51007">
    <property type="entry name" value="CYTC"/>
    <property type="match status" value="1"/>
</dbReference>
<keyword evidence="5 18" id="KW-0349">Heme</keyword>
<evidence type="ECO:0000256" key="2">
    <source>
        <dbReference type="ARBA" id="ARBA00007866"/>
    </source>
</evidence>
<evidence type="ECO:0000256" key="12">
    <source>
        <dbReference type="ARBA" id="ARBA00023004"/>
    </source>
</evidence>
<dbReference type="EC" id="7.1.1.9" evidence="3"/>
<dbReference type="KEGG" id="nwr:E3U44_13155"/>
<dbReference type="InterPro" id="IPR009056">
    <property type="entry name" value="Cyt_c-like_dom"/>
</dbReference>
<dbReference type="RefSeq" id="WP_134358613.1">
    <property type="nucleotide sequence ID" value="NZ_CP038033.1"/>
</dbReference>
<proteinExistence type="inferred from homology"/>
<evidence type="ECO:0000256" key="5">
    <source>
        <dbReference type="ARBA" id="ARBA00022617"/>
    </source>
</evidence>
<dbReference type="GO" id="GO:0016491">
    <property type="term" value="F:oxidoreductase activity"/>
    <property type="evidence" value="ECO:0007669"/>
    <property type="project" value="UniProtKB-KW"/>
</dbReference>
<keyword evidence="14 19" id="KW-0472">Membrane</keyword>
<keyword evidence="8 18" id="KW-0479">Metal-binding</keyword>
<keyword evidence="22" id="KW-0560">Oxidoreductase</keyword>
<evidence type="ECO:0000256" key="9">
    <source>
        <dbReference type="ARBA" id="ARBA00022967"/>
    </source>
</evidence>
<evidence type="ECO:0000259" key="21">
    <source>
        <dbReference type="PROSITE" id="PS51007"/>
    </source>
</evidence>
<evidence type="ECO:0000259" key="20">
    <source>
        <dbReference type="PROSITE" id="PS50857"/>
    </source>
</evidence>
<dbReference type="SUPFAM" id="SSF49503">
    <property type="entry name" value="Cupredoxins"/>
    <property type="match status" value="1"/>
</dbReference>
<dbReference type="InterPro" id="IPR002429">
    <property type="entry name" value="CcO_II-like_C"/>
</dbReference>
<evidence type="ECO:0000313" key="22">
    <source>
        <dbReference type="EMBL" id="QBQ55352.1"/>
    </source>
</evidence>
<dbReference type="GO" id="GO:0004129">
    <property type="term" value="F:cytochrome-c oxidase activity"/>
    <property type="evidence" value="ECO:0007669"/>
    <property type="project" value="UniProtKB-EC"/>
</dbReference>
<evidence type="ECO:0000313" key="23">
    <source>
        <dbReference type="Proteomes" id="UP000294325"/>
    </source>
</evidence>
<dbReference type="CDD" id="cd04213">
    <property type="entry name" value="CuRO_CcO_Caa3_II"/>
    <property type="match status" value="1"/>
</dbReference>
<evidence type="ECO:0000256" key="7">
    <source>
        <dbReference type="ARBA" id="ARBA00022692"/>
    </source>
</evidence>
<comment type="catalytic activity">
    <reaction evidence="17">
        <text>4 Fe(II)-[cytochrome c] + O2 + 8 H(+)(in) = 4 Fe(III)-[cytochrome c] + 2 H2O + 4 H(+)(out)</text>
        <dbReference type="Rhea" id="RHEA:11436"/>
        <dbReference type="Rhea" id="RHEA-COMP:10350"/>
        <dbReference type="Rhea" id="RHEA-COMP:14399"/>
        <dbReference type="ChEBI" id="CHEBI:15377"/>
        <dbReference type="ChEBI" id="CHEBI:15378"/>
        <dbReference type="ChEBI" id="CHEBI:15379"/>
        <dbReference type="ChEBI" id="CHEBI:29033"/>
        <dbReference type="ChEBI" id="CHEBI:29034"/>
        <dbReference type="EC" id="7.1.1.9"/>
    </reaction>
</comment>
<dbReference type="Gene3D" id="1.10.287.90">
    <property type="match status" value="1"/>
</dbReference>
<keyword evidence="7 19" id="KW-0812">Transmembrane</keyword>
<comment type="subcellular location">
    <subcellularLocation>
        <location evidence="1">Membrane</location>
        <topology evidence="1">Multi-pass membrane protein</topology>
    </subcellularLocation>
</comment>
<feature type="transmembrane region" description="Helical" evidence="19">
    <location>
        <begin position="60"/>
        <end position="78"/>
    </location>
</feature>
<dbReference type="PANTHER" id="PTHR22888">
    <property type="entry name" value="CYTOCHROME C OXIDASE, SUBUNIT II"/>
    <property type="match status" value="1"/>
</dbReference>
<evidence type="ECO:0000256" key="13">
    <source>
        <dbReference type="ARBA" id="ARBA00023008"/>
    </source>
</evidence>
<evidence type="ECO:0000256" key="16">
    <source>
        <dbReference type="ARBA" id="ARBA00031399"/>
    </source>
</evidence>
<dbReference type="PANTHER" id="PTHR22888:SF9">
    <property type="entry name" value="CYTOCHROME C OXIDASE SUBUNIT 2"/>
    <property type="match status" value="1"/>
</dbReference>
<keyword evidence="13" id="KW-0186">Copper</keyword>
<evidence type="ECO:0000256" key="1">
    <source>
        <dbReference type="ARBA" id="ARBA00004141"/>
    </source>
</evidence>
<dbReference type="InterPro" id="IPR036909">
    <property type="entry name" value="Cyt_c-like_dom_sf"/>
</dbReference>
<dbReference type="GO" id="GO:0042773">
    <property type="term" value="P:ATP synthesis coupled electron transport"/>
    <property type="evidence" value="ECO:0007669"/>
    <property type="project" value="TreeGrafter"/>
</dbReference>
<dbReference type="InterPro" id="IPR008972">
    <property type="entry name" value="Cupredoxin"/>
</dbReference>
<dbReference type="NCBIfam" id="TIGR02866">
    <property type="entry name" value="CoxB"/>
    <property type="match status" value="1"/>
</dbReference>
<keyword evidence="12 18" id="KW-0408">Iron</keyword>
<feature type="transmembrane region" description="Helical" evidence="19">
    <location>
        <begin position="129"/>
        <end position="150"/>
    </location>
</feature>
<keyword evidence="10" id="KW-0249">Electron transport</keyword>
<dbReference type="OrthoDB" id="9781261at2"/>
<reference evidence="22 23" key="1">
    <citation type="submission" date="2019-03" db="EMBL/GenBank/DDBJ databases">
        <title>The genome sequence of Nitrosococcus wardiae strain D1FHST reveals the archetypal metabolic capacity of ammonia-oxidizing Gammaproteobacteria.</title>
        <authorList>
            <person name="Wang L."/>
            <person name="Lim C.K."/>
            <person name="Hanson T.E."/>
            <person name="Dang H."/>
            <person name="Klotz M.G."/>
        </authorList>
    </citation>
    <scope>NUCLEOTIDE SEQUENCE [LARGE SCALE GENOMIC DNA]</scope>
    <source>
        <strain evidence="22 23">D1FHS</strain>
    </source>
</reference>
<dbReference type="Gene3D" id="2.60.40.420">
    <property type="entry name" value="Cupredoxins - blue copper proteins"/>
    <property type="match status" value="1"/>
</dbReference>
<evidence type="ECO:0000256" key="10">
    <source>
        <dbReference type="ARBA" id="ARBA00022982"/>
    </source>
</evidence>
<evidence type="ECO:0000256" key="18">
    <source>
        <dbReference type="PROSITE-ProRule" id="PRU00433"/>
    </source>
</evidence>
<keyword evidence="9" id="KW-1278">Translocase</keyword>
<comment type="similarity">
    <text evidence="2">Belongs to the cytochrome c oxidase subunit 2 family.</text>
</comment>
<evidence type="ECO:0000256" key="6">
    <source>
        <dbReference type="ARBA" id="ARBA00022660"/>
    </source>
</evidence>
<dbReference type="PROSITE" id="PS00078">
    <property type="entry name" value="COX2"/>
    <property type="match status" value="1"/>
</dbReference>
<dbReference type="GO" id="GO:0005507">
    <property type="term" value="F:copper ion binding"/>
    <property type="evidence" value="ECO:0007669"/>
    <property type="project" value="InterPro"/>
</dbReference>
<accession>A0A4P7C3I6</accession>
<dbReference type="InterPro" id="IPR036257">
    <property type="entry name" value="Cyt_c_oxidase_su2_TM_sf"/>
</dbReference>
<name>A0A4P7C3I6_9GAMM</name>
<dbReference type="InterPro" id="IPR001505">
    <property type="entry name" value="Copper_CuA"/>
</dbReference>
<keyword evidence="11 19" id="KW-1133">Transmembrane helix</keyword>
<evidence type="ECO:0000256" key="19">
    <source>
        <dbReference type="SAM" id="Phobius"/>
    </source>
</evidence>
<dbReference type="GO" id="GO:0016020">
    <property type="term" value="C:membrane"/>
    <property type="evidence" value="ECO:0007669"/>
    <property type="project" value="UniProtKB-SubCell"/>
</dbReference>
<dbReference type="Pfam" id="PF00116">
    <property type="entry name" value="COX2"/>
    <property type="match status" value="1"/>
</dbReference>
<keyword evidence="23" id="KW-1185">Reference proteome</keyword>
<feature type="domain" description="Cytochrome oxidase subunit II copper A binding" evidence="20">
    <location>
        <begin position="164"/>
        <end position="279"/>
    </location>
</feature>
<feature type="domain" description="Cytochrome c" evidence="21">
    <location>
        <begin position="289"/>
        <end position="381"/>
    </location>
</feature>
<sequence length="381" mass="41543">MQNPITVAILGVVAERSAFGRLKGRQLESLGMRKRRRQFHAVRSAKLGSTSPPRRRKTSLILVFISAWLMLGCGGPQSTLDPAGRGAEQITELFWWSVAVNLLIWLFVIGLAVYATWAQPGGHRHRKANLLIIGGGAVFPTLVLTVYLIYGLALLPGLLAPAPEGSLQIAVLGEQWWWRVRYHPQGGEPVELANEIRLPVGKPVDLFLASPDVIHSLWIPSLTGKMDMIPGRVNRLTLEATKTGVYRGICAEYCGSAHALMKFDVVVMEPDAFAAWLEHQAQPASMPQRAEARGRELFLIHGCSACHTVRGTPAEGKVGPDLTHVGSRVSLGAGILPNEPAAFLRWIAHTEAVKPGVHMPAFGMLPRKDLQALAVFLEGLE</sequence>
<evidence type="ECO:0000256" key="4">
    <source>
        <dbReference type="ARBA" id="ARBA00022448"/>
    </source>
</evidence>
<evidence type="ECO:0000256" key="11">
    <source>
        <dbReference type="ARBA" id="ARBA00022989"/>
    </source>
</evidence>
<dbReference type="GO" id="GO:0020037">
    <property type="term" value="F:heme binding"/>
    <property type="evidence" value="ECO:0007669"/>
    <property type="project" value="InterPro"/>
</dbReference>
<dbReference type="InterPro" id="IPR034236">
    <property type="entry name" value="CuRO_CcO_Caa3_II"/>
</dbReference>
<dbReference type="Pfam" id="PF00034">
    <property type="entry name" value="Cytochrom_C"/>
    <property type="match status" value="1"/>
</dbReference>
<dbReference type="InterPro" id="IPR045187">
    <property type="entry name" value="CcO_II"/>
</dbReference>
<evidence type="ECO:0000256" key="17">
    <source>
        <dbReference type="ARBA" id="ARBA00047816"/>
    </source>
</evidence>
<organism evidence="22 23">
    <name type="scientific">Nitrosococcus wardiae</name>
    <dbReference type="NCBI Taxonomy" id="1814290"/>
    <lineage>
        <taxon>Bacteria</taxon>
        <taxon>Pseudomonadati</taxon>
        <taxon>Pseudomonadota</taxon>
        <taxon>Gammaproteobacteria</taxon>
        <taxon>Chromatiales</taxon>
        <taxon>Chromatiaceae</taxon>
        <taxon>Nitrosococcus</taxon>
    </lineage>
</organism>
<dbReference type="EMBL" id="CP038033">
    <property type="protein sequence ID" value="QBQ55352.1"/>
    <property type="molecule type" value="Genomic_DNA"/>
</dbReference>
<feature type="transmembrane region" description="Helical" evidence="19">
    <location>
        <begin position="93"/>
        <end position="117"/>
    </location>
</feature>
<dbReference type="AlphaFoldDB" id="A0A4P7C3I6"/>
<gene>
    <name evidence="22" type="primary">coxB</name>
    <name evidence="22" type="ORF">E3U44_13155</name>
</gene>
<keyword evidence="6" id="KW-0679">Respiratory chain</keyword>
<dbReference type="InterPro" id="IPR014222">
    <property type="entry name" value="Cyt_c_oxidase_su2"/>
</dbReference>
<evidence type="ECO:0000256" key="8">
    <source>
        <dbReference type="ARBA" id="ARBA00022723"/>
    </source>
</evidence>